<organism evidence="1 2">
    <name type="scientific">Paenibacillus beijingensis</name>
    <dbReference type="NCBI Taxonomy" id="1126833"/>
    <lineage>
        <taxon>Bacteria</taxon>
        <taxon>Bacillati</taxon>
        <taxon>Bacillota</taxon>
        <taxon>Bacilli</taxon>
        <taxon>Bacillales</taxon>
        <taxon>Paenibacillaceae</taxon>
        <taxon>Paenibacillus</taxon>
    </lineage>
</organism>
<proteinExistence type="predicted"/>
<name>A0A0D5NMZ8_9BACL</name>
<evidence type="ECO:0000313" key="2">
    <source>
        <dbReference type="Proteomes" id="UP000032633"/>
    </source>
</evidence>
<dbReference type="EMBL" id="CP011058">
    <property type="protein sequence ID" value="AJY76298.1"/>
    <property type="molecule type" value="Genomic_DNA"/>
</dbReference>
<accession>A0A0D5NMZ8</accession>
<dbReference type="Proteomes" id="UP000032633">
    <property type="component" value="Chromosome"/>
</dbReference>
<reference evidence="1 2" key="1">
    <citation type="journal article" date="2015" name="J. Biotechnol.">
        <title>Complete genome sequence of Paenibacillus beijingensis 7188(T) (=DSM 24997(T)), a novel rhizobacterium from jujube garden soil.</title>
        <authorList>
            <person name="Kwak Y."/>
            <person name="Shin J.H."/>
        </authorList>
    </citation>
    <scope>NUCLEOTIDE SEQUENCE [LARGE SCALE GENOMIC DNA]</scope>
    <source>
        <strain evidence="1 2">DSM 24997</strain>
    </source>
</reference>
<keyword evidence="2" id="KW-1185">Reference proteome</keyword>
<dbReference type="PATRIC" id="fig|1126833.4.peg.4226"/>
<protein>
    <submittedName>
        <fullName evidence="1">Uncharacterized protein</fullName>
    </submittedName>
</protein>
<gene>
    <name evidence="1" type="ORF">VN24_19180</name>
</gene>
<dbReference type="RefSeq" id="WP_045671726.1">
    <property type="nucleotide sequence ID" value="NZ_CP011058.1"/>
</dbReference>
<dbReference type="KEGG" id="pbj:VN24_19180"/>
<sequence>MSLMDIRVQFHTPETARETEQKLYALRAERITNSGCVLEAAVNEGTVESVRRLIEQNGGVLDFC</sequence>
<evidence type="ECO:0000313" key="1">
    <source>
        <dbReference type="EMBL" id="AJY76298.1"/>
    </source>
</evidence>
<reference evidence="2" key="2">
    <citation type="submission" date="2015-03" db="EMBL/GenBank/DDBJ databases">
        <title>Genome sequence of Paenibacillus beijingensis strain DSM 24997T.</title>
        <authorList>
            <person name="Kwak Y."/>
            <person name="Shin J.-H."/>
        </authorList>
    </citation>
    <scope>NUCLEOTIDE SEQUENCE [LARGE SCALE GENOMIC DNA]</scope>
    <source>
        <strain evidence="2">DSM 24997</strain>
    </source>
</reference>
<dbReference type="AlphaFoldDB" id="A0A0D5NMZ8"/>
<dbReference type="HOGENOM" id="CLU_2863534_0_0_9"/>